<feature type="compositionally biased region" description="Basic residues" evidence="1">
    <location>
        <begin position="8"/>
        <end position="17"/>
    </location>
</feature>
<comment type="caution">
    <text evidence="2">The sequence shown here is derived from an EMBL/GenBank/DDBJ whole genome shotgun (WGS) entry which is preliminary data.</text>
</comment>
<feature type="compositionally biased region" description="Polar residues" evidence="1">
    <location>
        <begin position="41"/>
        <end position="53"/>
    </location>
</feature>
<name>A0A9D4YQL7_RHISA</name>
<accession>A0A9D4YQL7</accession>
<organism evidence="2 3">
    <name type="scientific">Rhipicephalus sanguineus</name>
    <name type="common">Brown dog tick</name>
    <name type="synonym">Ixodes sanguineus</name>
    <dbReference type="NCBI Taxonomy" id="34632"/>
    <lineage>
        <taxon>Eukaryota</taxon>
        <taxon>Metazoa</taxon>
        <taxon>Ecdysozoa</taxon>
        <taxon>Arthropoda</taxon>
        <taxon>Chelicerata</taxon>
        <taxon>Arachnida</taxon>
        <taxon>Acari</taxon>
        <taxon>Parasitiformes</taxon>
        <taxon>Ixodida</taxon>
        <taxon>Ixodoidea</taxon>
        <taxon>Ixodidae</taxon>
        <taxon>Rhipicephalinae</taxon>
        <taxon>Rhipicephalus</taxon>
        <taxon>Rhipicephalus</taxon>
    </lineage>
</organism>
<feature type="compositionally biased region" description="Basic and acidic residues" evidence="1">
    <location>
        <begin position="18"/>
        <end position="29"/>
    </location>
</feature>
<gene>
    <name evidence="2" type="ORF">HPB52_019122</name>
</gene>
<sequence length="232" mass="25546">MSGEPSSARRRSARLATKRAEIAREDKDGATPSRPPVETNGFATPSGCQSTVKKPSATCKCTRVAQLAKRLKTVQEDELGVNMRTKGHDRTQQVNRHHEDVEEPKRSREETTLAETFPKRDAVATKSPTTAKLQRVRAEMASSEPSRQAKRIRRRWRSPSCSSEASKGGTSSGSSYHTAEDIASDTGSRTPEKENGALPTPAVRQTKFERLRRVWRWLVANDGAESGGGNEC</sequence>
<feature type="compositionally biased region" description="Polar residues" evidence="1">
    <location>
        <begin position="159"/>
        <end position="177"/>
    </location>
</feature>
<dbReference type="AlphaFoldDB" id="A0A9D4YQL7"/>
<dbReference type="Proteomes" id="UP000821837">
    <property type="component" value="Chromosome 1"/>
</dbReference>
<feature type="compositionally biased region" description="Basic residues" evidence="1">
    <location>
        <begin position="148"/>
        <end position="157"/>
    </location>
</feature>
<evidence type="ECO:0000256" key="1">
    <source>
        <dbReference type="SAM" id="MobiDB-lite"/>
    </source>
</evidence>
<reference evidence="2" key="2">
    <citation type="submission" date="2021-09" db="EMBL/GenBank/DDBJ databases">
        <authorList>
            <person name="Jia N."/>
            <person name="Wang J."/>
            <person name="Shi W."/>
            <person name="Du L."/>
            <person name="Sun Y."/>
            <person name="Zhan W."/>
            <person name="Jiang J."/>
            <person name="Wang Q."/>
            <person name="Zhang B."/>
            <person name="Ji P."/>
            <person name="Sakyi L.B."/>
            <person name="Cui X."/>
            <person name="Yuan T."/>
            <person name="Jiang B."/>
            <person name="Yang W."/>
            <person name="Lam T.T.-Y."/>
            <person name="Chang Q."/>
            <person name="Ding S."/>
            <person name="Wang X."/>
            <person name="Zhu J."/>
            <person name="Ruan X."/>
            <person name="Zhao L."/>
            <person name="Wei J."/>
            <person name="Que T."/>
            <person name="Du C."/>
            <person name="Cheng J."/>
            <person name="Dai P."/>
            <person name="Han X."/>
            <person name="Huang E."/>
            <person name="Gao Y."/>
            <person name="Liu J."/>
            <person name="Shao H."/>
            <person name="Ye R."/>
            <person name="Li L."/>
            <person name="Wei W."/>
            <person name="Wang X."/>
            <person name="Wang C."/>
            <person name="Huo Q."/>
            <person name="Li W."/>
            <person name="Guo W."/>
            <person name="Chen H."/>
            <person name="Chen S."/>
            <person name="Zhou L."/>
            <person name="Zhou L."/>
            <person name="Ni X."/>
            <person name="Tian J."/>
            <person name="Zhou Y."/>
            <person name="Sheng Y."/>
            <person name="Liu T."/>
            <person name="Pan Y."/>
            <person name="Xia L."/>
            <person name="Li J."/>
            <person name="Zhao F."/>
            <person name="Cao W."/>
        </authorList>
    </citation>
    <scope>NUCLEOTIDE SEQUENCE</scope>
    <source>
        <strain evidence="2">Rsan-2018</strain>
        <tissue evidence="2">Larvae</tissue>
    </source>
</reference>
<protein>
    <submittedName>
        <fullName evidence="2">Uncharacterized protein</fullName>
    </submittedName>
</protein>
<feature type="region of interest" description="Disordered" evidence="1">
    <location>
        <begin position="1"/>
        <end position="57"/>
    </location>
</feature>
<proteinExistence type="predicted"/>
<feature type="region of interest" description="Disordered" evidence="1">
    <location>
        <begin position="78"/>
        <end position="206"/>
    </location>
</feature>
<evidence type="ECO:0000313" key="3">
    <source>
        <dbReference type="Proteomes" id="UP000821837"/>
    </source>
</evidence>
<dbReference type="EMBL" id="JABSTV010001245">
    <property type="protein sequence ID" value="KAH7984298.1"/>
    <property type="molecule type" value="Genomic_DNA"/>
</dbReference>
<keyword evidence="3" id="KW-1185">Reference proteome</keyword>
<evidence type="ECO:0000313" key="2">
    <source>
        <dbReference type="EMBL" id="KAH7984298.1"/>
    </source>
</evidence>
<reference evidence="2" key="1">
    <citation type="journal article" date="2020" name="Cell">
        <title>Large-Scale Comparative Analyses of Tick Genomes Elucidate Their Genetic Diversity and Vector Capacities.</title>
        <authorList>
            <consortium name="Tick Genome and Microbiome Consortium (TIGMIC)"/>
            <person name="Jia N."/>
            <person name="Wang J."/>
            <person name="Shi W."/>
            <person name="Du L."/>
            <person name="Sun Y."/>
            <person name="Zhan W."/>
            <person name="Jiang J.F."/>
            <person name="Wang Q."/>
            <person name="Zhang B."/>
            <person name="Ji P."/>
            <person name="Bell-Sakyi L."/>
            <person name="Cui X.M."/>
            <person name="Yuan T.T."/>
            <person name="Jiang B.G."/>
            <person name="Yang W.F."/>
            <person name="Lam T.T."/>
            <person name="Chang Q.C."/>
            <person name="Ding S.J."/>
            <person name="Wang X.J."/>
            <person name="Zhu J.G."/>
            <person name="Ruan X.D."/>
            <person name="Zhao L."/>
            <person name="Wei J.T."/>
            <person name="Ye R.Z."/>
            <person name="Que T.C."/>
            <person name="Du C.H."/>
            <person name="Zhou Y.H."/>
            <person name="Cheng J.X."/>
            <person name="Dai P.F."/>
            <person name="Guo W.B."/>
            <person name="Han X.H."/>
            <person name="Huang E.J."/>
            <person name="Li L.F."/>
            <person name="Wei W."/>
            <person name="Gao Y.C."/>
            <person name="Liu J.Z."/>
            <person name="Shao H.Z."/>
            <person name="Wang X."/>
            <person name="Wang C.C."/>
            <person name="Yang T.C."/>
            <person name="Huo Q.B."/>
            <person name="Li W."/>
            <person name="Chen H.Y."/>
            <person name="Chen S.E."/>
            <person name="Zhou L.G."/>
            <person name="Ni X.B."/>
            <person name="Tian J.H."/>
            <person name="Sheng Y."/>
            <person name="Liu T."/>
            <person name="Pan Y.S."/>
            <person name="Xia L.Y."/>
            <person name="Li J."/>
            <person name="Zhao F."/>
            <person name="Cao W.C."/>
        </authorList>
    </citation>
    <scope>NUCLEOTIDE SEQUENCE</scope>
    <source>
        <strain evidence="2">Rsan-2018</strain>
    </source>
</reference>
<feature type="compositionally biased region" description="Basic and acidic residues" evidence="1">
    <location>
        <begin position="86"/>
        <end position="123"/>
    </location>
</feature>